<reference evidence="1 2" key="1">
    <citation type="submission" date="2018-08" db="EMBL/GenBank/DDBJ databases">
        <title>Draft genome sequence of Rhodobacter sphaeroides FY.</title>
        <authorList>
            <person name="Rayyan A."/>
            <person name="Meyer T.E."/>
            <person name="Kyndt J.A."/>
        </authorList>
    </citation>
    <scope>NUCLEOTIDE SEQUENCE [LARGE SCALE GENOMIC DNA]</scope>
    <source>
        <strain evidence="1 2">FY</strain>
    </source>
</reference>
<protein>
    <submittedName>
        <fullName evidence="1">Uncharacterized protein</fullName>
    </submittedName>
</protein>
<evidence type="ECO:0000313" key="2">
    <source>
        <dbReference type="Proteomes" id="UP000266305"/>
    </source>
</evidence>
<evidence type="ECO:0000313" key="1">
    <source>
        <dbReference type="EMBL" id="RHZ91127.1"/>
    </source>
</evidence>
<dbReference type="EMBL" id="QWGP01000038">
    <property type="protein sequence ID" value="RHZ91127.1"/>
    <property type="molecule type" value="Genomic_DNA"/>
</dbReference>
<dbReference type="RefSeq" id="WP_119001319.1">
    <property type="nucleotide sequence ID" value="NZ_QWGP01000038.1"/>
</dbReference>
<proteinExistence type="predicted"/>
<organism evidence="1 2">
    <name type="scientific">Cereibacter sphaeroides</name>
    <name type="common">Rhodobacter sphaeroides</name>
    <dbReference type="NCBI Taxonomy" id="1063"/>
    <lineage>
        <taxon>Bacteria</taxon>
        <taxon>Pseudomonadati</taxon>
        <taxon>Pseudomonadota</taxon>
        <taxon>Alphaproteobacteria</taxon>
        <taxon>Rhodobacterales</taxon>
        <taxon>Paracoccaceae</taxon>
        <taxon>Cereibacter</taxon>
    </lineage>
</organism>
<name>A0AAX1UG25_CERSP</name>
<dbReference type="AlphaFoldDB" id="A0AAX1UG25"/>
<accession>A0AAX1UG25</accession>
<sequence length="68" mass="7425">MTACTLRYPVAEPVQRFAILDLTEPQLHMLVAAADRGLDDLALDGDRDHETAAELASILHQAREALGQ</sequence>
<gene>
    <name evidence="1" type="ORF">D1114_20870</name>
</gene>
<dbReference type="Proteomes" id="UP000266305">
    <property type="component" value="Unassembled WGS sequence"/>
</dbReference>
<comment type="caution">
    <text evidence="1">The sequence shown here is derived from an EMBL/GenBank/DDBJ whole genome shotgun (WGS) entry which is preliminary data.</text>
</comment>